<dbReference type="RefSeq" id="WP_143342514.1">
    <property type="nucleotide sequence ID" value="NZ_JAGIOO010000001.1"/>
</dbReference>
<dbReference type="EMBL" id="JAGIOO010000001">
    <property type="protein sequence ID" value="MBP2471234.1"/>
    <property type="molecule type" value="Genomic_DNA"/>
</dbReference>
<dbReference type="Gene3D" id="3.40.50.1820">
    <property type="entry name" value="alpha/beta hydrolase"/>
    <property type="match status" value="1"/>
</dbReference>
<evidence type="ECO:0000256" key="1">
    <source>
        <dbReference type="SAM" id="MobiDB-lite"/>
    </source>
</evidence>
<feature type="region of interest" description="Disordered" evidence="1">
    <location>
        <begin position="1"/>
        <end position="34"/>
    </location>
</feature>
<reference evidence="2 3" key="1">
    <citation type="submission" date="2021-03" db="EMBL/GenBank/DDBJ databases">
        <title>Sequencing the genomes of 1000 actinobacteria strains.</title>
        <authorList>
            <person name="Klenk H.-P."/>
        </authorList>
    </citation>
    <scope>NUCLEOTIDE SEQUENCE [LARGE SCALE GENOMIC DNA]</scope>
    <source>
        <strain evidence="2 3">DSM 44580</strain>
    </source>
</reference>
<comment type="caution">
    <text evidence="2">The sequence shown here is derived from an EMBL/GenBank/DDBJ whole genome shotgun (WGS) entry which is preliminary data.</text>
</comment>
<dbReference type="SUPFAM" id="SSF53474">
    <property type="entry name" value="alpha/beta-Hydrolases"/>
    <property type="match status" value="1"/>
</dbReference>
<gene>
    <name evidence="2" type="ORF">JOF53_000106</name>
</gene>
<proteinExistence type="predicted"/>
<protein>
    <submittedName>
        <fullName evidence="2">Uncharacterized protein</fullName>
    </submittedName>
</protein>
<evidence type="ECO:0000313" key="3">
    <source>
        <dbReference type="Proteomes" id="UP001519363"/>
    </source>
</evidence>
<keyword evidence="3" id="KW-1185">Reference proteome</keyword>
<evidence type="ECO:0000313" key="2">
    <source>
        <dbReference type="EMBL" id="MBP2471234.1"/>
    </source>
</evidence>
<feature type="compositionally biased region" description="Gly residues" evidence="1">
    <location>
        <begin position="15"/>
        <end position="32"/>
    </location>
</feature>
<dbReference type="Proteomes" id="UP001519363">
    <property type="component" value="Unassembled WGS sequence"/>
</dbReference>
<sequence>MTHKQKTTIQPEEAPGGGQPLAAGPGVGLVGHDGGRRTADAHSVVLPDGRKLAYYEFGAPDGVPCVYSPGSPASGLVGGVRWVLVDKPGFGGSDYDPRRSLPRFAKDIGHPADRLGWWW</sequence>
<name>A0ABS5A4S2_9PSEU</name>
<organism evidence="2 3">
    <name type="scientific">Crossiella equi</name>
    <dbReference type="NCBI Taxonomy" id="130796"/>
    <lineage>
        <taxon>Bacteria</taxon>
        <taxon>Bacillati</taxon>
        <taxon>Actinomycetota</taxon>
        <taxon>Actinomycetes</taxon>
        <taxon>Pseudonocardiales</taxon>
        <taxon>Pseudonocardiaceae</taxon>
        <taxon>Crossiella</taxon>
    </lineage>
</organism>
<dbReference type="InterPro" id="IPR029058">
    <property type="entry name" value="AB_hydrolase_fold"/>
</dbReference>
<accession>A0ABS5A4S2</accession>